<keyword evidence="8" id="KW-1185">Reference proteome</keyword>
<dbReference type="InterPro" id="IPR051395">
    <property type="entry name" value="Cytochrome_c_Peroxidase/MauG"/>
</dbReference>
<dbReference type="EMBL" id="CP066167">
    <property type="protein sequence ID" value="QQD17855.1"/>
    <property type="molecule type" value="Genomic_DNA"/>
</dbReference>
<keyword evidence="2 4" id="KW-0479">Metal-binding</keyword>
<proteinExistence type="predicted"/>
<dbReference type="GO" id="GO:0046872">
    <property type="term" value="F:metal ion binding"/>
    <property type="evidence" value="ECO:0007669"/>
    <property type="project" value="UniProtKB-KW"/>
</dbReference>
<protein>
    <recommendedName>
        <fullName evidence="6">Cytochrome c domain-containing protein</fullName>
    </recommendedName>
</protein>
<evidence type="ECO:0000256" key="2">
    <source>
        <dbReference type="ARBA" id="ARBA00022723"/>
    </source>
</evidence>
<dbReference type="PROSITE" id="PS51257">
    <property type="entry name" value="PROKAR_LIPOPROTEIN"/>
    <property type="match status" value="1"/>
</dbReference>
<feature type="compositionally biased region" description="Polar residues" evidence="5">
    <location>
        <begin position="40"/>
        <end position="49"/>
    </location>
</feature>
<dbReference type="InterPro" id="IPR036909">
    <property type="entry name" value="Cyt_c-like_dom_sf"/>
</dbReference>
<evidence type="ECO:0000256" key="5">
    <source>
        <dbReference type="SAM" id="MobiDB-lite"/>
    </source>
</evidence>
<dbReference type="PANTHER" id="PTHR30600:SF9">
    <property type="entry name" value="BLR7738 PROTEIN"/>
    <property type="match status" value="1"/>
</dbReference>
<dbReference type="RefSeq" id="WP_198569354.1">
    <property type="nucleotide sequence ID" value="NZ_CP066167.1"/>
</dbReference>
<dbReference type="PROSITE" id="PS51007">
    <property type="entry name" value="CYTC"/>
    <property type="match status" value="1"/>
</dbReference>
<evidence type="ECO:0000313" key="8">
    <source>
        <dbReference type="Proteomes" id="UP000596063"/>
    </source>
</evidence>
<name>A0A7T4UR07_9GAMM</name>
<feature type="domain" description="Cytochrome c" evidence="6">
    <location>
        <begin position="416"/>
        <end position="705"/>
    </location>
</feature>
<feature type="region of interest" description="Disordered" evidence="5">
    <location>
        <begin position="19"/>
        <end position="49"/>
    </location>
</feature>
<sequence length="705" mass="76891">MKKWIALAAISVAVAGCGGSSSSSSNNGGGDTPSTPEPNTPQSELLSSSRGGHVWHDYCQGKSDSAELPVDPRTLVQNGVNQGRNVVFNIDWQSCQSNDAQRPQTCGQYRDLYEKGKLVAQGFGEPGTSHMFSQDTHVSASFTDPATLADFGEGSMFTIPADAYNNLWQTWTGYVLSPSIPQRPENYDELIAQRYGTTLGEDRNPYPLPGEDPNQTNGGSGQLPIAFTQLREPDGTWTGQIGVKLCSFCHDGQITSDSSSINEVFGGAGMIGDFTVAFRDFAAAAQNPAFGLLSGLLTVSPLRGVGAIDQFQIGFLGFNGGTFEEYTNDKIIFSQSIGVIKSPPWWNMGHRVQKFHGAILPMDSSRIDMAAYTPLFFAQTGEVSEMEEWLDEASYAFQIWAESLKAPVYPGDIDTALAEQGAILFHNKNLWAPSLNNPVPEPETPGNGSCASCHGVHSEYFAKDPNFLSDPRLEGIAANLVNAEIVQSDPVYADAQRSLLEPDGSAIPAVANVPMLNCGLGDFSSTENNYPVLLAPPLYGTWAAAPYLHNGSVPNVWQLLGDESERPDIWKRKSTPAPEGLEGRVVMGFDTNFERAYDQEKMGWKYDELDCVQDAAQTLPLLACNPIDESLPTLQDLLGEVYKQVGLLWNLPIDELHSIPLTDQQIENRKVYNTNVYSQGNEGHQFTNVLTDVERRAIIEYLKTL</sequence>
<organism evidence="7 8">
    <name type="scientific">Spongiibacter nanhainus</name>
    <dbReference type="NCBI Taxonomy" id="2794344"/>
    <lineage>
        <taxon>Bacteria</taxon>
        <taxon>Pseudomonadati</taxon>
        <taxon>Pseudomonadota</taxon>
        <taxon>Gammaproteobacteria</taxon>
        <taxon>Cellvibrionales</taxon>
        <taxon>Spongiibacteraceae</taxon>
        <taxon>Spongiibacter</taxon>
    </lineage>
</organism>
<dbReference type="InterPro" id="IPR009056">
    <property type="entry name" value="Cyt_c-like_dom"/>
</dbReference>
<dbReference type="Proteomes" id="UP000596063">
    <property type="component" value="Chromosome"/>
</dbReference>
<gene>
    <name evidence="7" type="ORF">I6N98_16165</name>
</gene>
<keyword evidence="1 4" id="KW-0349">Heme</keyword>
<feature type="region of interest" description="Disordered" evidence="5">
    <location>
        <begin position="199"/>
        <end position="220"/>
    </location>
</feature>
<evidence type="ECO:0000256" key="3">
    <source>
        <dbReference type="ARBA" id="ARBA00023004"/>
    </source>
</evidence>
<dbReference type="GO" id="GO:0004130">
    <property type="term" value="F:cytochrome-c peroxidase activity"/>
    <property type="evidence" value="ECO:0007669"/>
    <property type="project" value="TreeGrafter"/>
</dbReference>
<evidence type="ECO:0000256" key="1">
    <source>
        <dbReference type="ARBA" id="ARBA00022617"/>
    </source>
</evidence>
<dbReference type="KEGG" id="snan:I6N98_16165"/>
<dbReference type="Gene3D" id="1.10.760.10">
    <property type="entry name" value="Cytochrome c-like domain"/>
    <property type="match status" value="1"/>
</dbReference>
<reference evidence="7 8" key="1">
    <citation type="submission" date="2020-12" db="EMBL/GenBank/DDBJ databases">
        <authorList>
            <person name="Shan Y."/>
        </authorList>
    </citation>
    <scope>NUCLEOTIDE SEQUENCE [LARGE SCALE GENOMIC DNA]</scope>
    <source>
        <strain evidence="8">csc3.9</strain>
    </source>
</reference>
<evidence type="ECO:0000259" key="6">
    <source>
        <dbReference type="PROSITE" id="PS51007"/>
    </source>
</evidence>
<dbReference type="PANTHER" id="PTHR30600">
    <property type="entry name" value="CYTOCHROME C PEROXIDASE-RELATED"/>
    <property type="match status" value="1"/>
</dbReference>
<dbReference type="AlphaFoldDB" id="A0A7T4UR07"/>
<evidence type="ECO:0000313" key="7">
    <source>
        <dbReference type="EMBL" id="QQD17855.1"/>
    </source>
</evidence>
<keyword evidence="3 4" id="KW-0408">Iron</keyword>
<dbReference type="GO" id="GO:0020037">
    <property type="term" value="F:heme binding"/>
    <property type="evidence" value="ECO:0007669"/>
    <property type="project" value="InterPro"/>
</dbReference>
<accession>A0A7T4UR07</accession>
<dbReference type="Pfam" id="PF21419">
    <property type="entry name" value="RoxA-like_Cyt-c"/>
    <property type="match status" value="1"/>
</dbReference>
<evidence type="ECO:0000256" key="4">
    <source>
        <dbReference type="PROSITE-ProRule" id="PRU00433"/>
    </source>
</evidence>
<dbReference type="GO" id="GO:0009055">
    <property type="term" value="F:electron transfer activity"/>
    <property type="evidence" value="ECO:0007669"/>
    <property type="project" value="InterPro"/>
</dbReference>
<dbReference type="SUPFAM" id="SSF46626">
    <property type="entry name" value="Cytochrome c"/>
    <property type="match status" value="1"/>
</dbReference>